<dbReference type="InterPro" id="IPR027417">
    <property type="entry name" value="P-loop_NTPase"/>
</dbReference>
<dbReference type="Proteomes" id="UP000648257">
    <property type="component" value="Unassembled WGS sequence"/>
</dbReference>
<evidence type="ECO:0000313" key="2">
    <source>
        <dbReference type="EMBL" id="MBC3809233.1"/>
    </source>
</evidence>
<gene>
    <name evidence="2" type="ORF">H8K52_17985</name>
</gene>
<evidence type="ECO:0000313" key="3">
    <source>
        <dbReference type="Proteomes" id="UP000648257"/>
    </source>
</evidence>
<dbReference type="InterPro" id="IPR052026">
    <property type="entry name" value="ExeA_AAA_ATPase_DNA-bind"/>
</dbReference>
<dbReference type="InterPro" id="IPR008868">
    <property type="entry name" value="TniB"/>
</dbReference>
<dbReference type="SUPFAM" id="SSF52540">
    <property type="entry name" value="P-loop containing nucleoside triphosphate hydrolases"/>
    <property type="match status" value="1"/>
</dbReference>
<name>A0ABR6X936_9BURK</name>
<dbReference type="SMART" id="SM00382">
    <property type="entry name" value="AAA"/>
    <property type="match status" value="1"/>
</dbReference>
<accession>A0ABR6X936</accession>
<comment type="caution">
    <text evidence="2">The sequence shown here is derived from an EMBL/GenBank/DDBJ whole genome shotgun (WGS) entry which is preliminary data.</text>
</comment>
<sequence length="281" mass="31638">MRPIAAQDSDARIAHLRLDRWIDYPRAAHVLKILSEMFDTPQRKRMPCLLLHGDSGMGKSMIIEKFKRTHPPIYDRSSGVEYHPLIVMEMPAVPSQRRFYAELLQVVNAPYAPSARIDALEFTTLKVMQAIQPRLLIVDEIHNLLAGSPREQRGALNLLKFLSNQLNCCVVIAGTADAVLALQSDDQMVSRFRRFELARWRESDEFRGFVQAFEKTIPIRERSGLGDQPMVQALLEASGGLTWLVADVLTNAARLAIRSGKERITVDLIRAAALSFESSAM</sequence>
<dbReference type="EMBL" id="JACOFW010000028">
    <property type="protein sequence ID" value="MBC3809233.1"/>
    <property type="molecule type" value="Genomic_DNA"/>
</dbReference>
<feature type="domain" description="AAA+ ATPase" evidence="1">
    <location>
        <begin position="45"/>
        <end position="193"/>
    </location>
</feature>
<reference evidence="2 3" key="1">
    <citation type="submission" date="2020-08" db="EMBL/GenBank/DDBJ databases">
        <title>Novel species isolated from subtropical streams in China.</title>
        <authorList>
            <person name="Lu H."/>
        </authorList>
    </citation>
    <scope>NUCLEOTIDE SEQUENCE [LARGE SCALE GENOMIC DNA]</scope>
    <source>
        <strain evidence="2 3">KACC 16656</strain>
    </source>
</reference>
<dbReference type="PANTHER" id="PTHR35894">
    <property type="entry name" value="GENERAL SECRETION PATHWAY PROTEIN A-RELATED"/>
    <property type="match status" value="1"/>
</dbReference>
<dbReference type="InterPro" id="IPR003593">
    <property type="entry name" value="AAA+_ATPase"/>
</dbReference>
<keyword evidence="3" id="KW-1185">Reference proteome</keyword>
<evidence type="ECO:0000259" key="1">
    <source>
        <dbReference type="SMART" id="SM00382"/>
    </source>
</evidence>
<dbReference type="Gene3D" id="3.40.50.300">
    <property type="entry name" value="P-loop containing nucleotide triphosphate hydrolases"/>
    <property type="match status" value="1"/>
</dbReference>
<dbReference type="Pfam" id="PF05621">
    <property type="entry name" value="TniB"/>
    <property type="match status" value="1"/>
</dbReference>
<protein>
    <submittedName>
        <fullName evidence="2">TniB family NTP-binding protein</fullName>
    </submittedName>
</protein>
<dbReference type="RefSeq" id="WP_186924293.1">
    <property type="nucleotide sequence ID" value="NZ_JACOFW010000028.1"/>
</dbReference>
<proteinExistence type="predicted"/>
<dbReference type="PANTHER" id="PTHR35894:SF5">
    <property type="entry name" value="MU-LIKE PROPHAGE FLUMU DNA TRANSPOSITION PROTEIN B"/>
    <property type="match status" value="1"/>
</dbReference>
<organism evidence="2 3">
    <name type="scientific">Undibacterium seohonense</name>
    <dbReference type="NCBI Taxonomy" id="1344950"/>
    <lineage>
        <taxon>Bacteria</taxon>
        <taxon>Pseudomonadati</taxon>
        <taxon>Pseudomonadota</taxon>
        <taxon>Betaproteobacteria</taxon>
        <taxon>Burkholderiales</taxon>
        <taxon>Oxalobacteraceae</taxon>
        <taxon>Undibacterium</taxon>
    </lineage>
</organism>